<accession>V6J165</accession>
<evidence type="ECO:0000313" key="2">
    <source>
        <dbReference type="EMBL" id="EST12896.1"/>
    </source>
</evidence>
<keyword evidence="1" id="KW-1133">Transmembrane helix</keyword>
<dbReference type="AlphaFoldDB" id="V6J165"/>
<feature type="transmembrane region" description="Helical" evidence="1">
    <location>
        <begin position="125"/>
        <end position="144"/>
    </location>
</feature>
<reference evidence="2 3" key="1">
    <citation type="journal article" date="2013" name="Genome Announc.">
        <title>Genome Sequence of Sporolactobacillus laevolacticus DSM442, an Efficient Polymer-Grade D-Lactate Producer from Agricultural Waste Cottonseed as a Nitrogen Source.</title>
        <authorList>
            <person name="Wang H."/>
            <person name="Wang L."/>
            <person name="Ju J."/>
            <person name="Yu B."/>
            <person name="Ma Y."/>
        </authorList>
    </citation>
    <scope>NUCLEOTIDE SEQUENCE [LARGE SCALE GENOMIC DNA]</scope>
    <source>
        <strain evidence="2 3">DSM 442</strain>
    </source>
</reference>
<dbReference type="OrthoDB" id="1909107at2"/>
<organism evidence="2 3">
    <name type="scientific">Sporolactobacillus laevolacticus DSM 442</name>
    <dbReference type="NCBI Taxonomy" id="1395513"/>
    <lineage>
        <taxon>Bacteria</taxon>
        <taxon>Bacillati</taxon>
        <taxon>Bacillota</taxon>
        <taxon>Bacilli</taxon>
        <taxon>Bacillales</taxon>
        <taxon>Sporolactobacillaceae</taxon>
        <taxon>Sporolactobacillus</taxon>
    </lineage>
</organism>
<proteinExistence type="predicted"/>
<keyword evidence="3" id="KW-1185">Reference proteome</keyword>
<keyword evidence="1" id="KW-0472">Membrane</keyword>
<dbReference type="PATRIC" id="fig|1395513.3.peg.920"/>
<feature type="transmembrane region" description="Helical" evidence="1">
    <location>
        <begin position="97"/>
        <end position="119"/>
    </location>
</feature>
<dbReference type="EMBL" id="AWTC01000003">
    <property type="protein sequence ID" value="EST12896.1"/>
    <property type="molecule type" value="Genomic_DNA"/>
</dbReference>
<dbReference type="eggNOG" id="ENOG5032S57">
    <property type="taxonomic scope" value="Bacteria"/>
</dbReference>
<comment type="caution">
    <text evidence="2">The sequence shown here is derived from an EMBL/GenBank/DDBJ whole genome shotgun (WGS) entry which is preliminary data.</text>
</comment>
<dbReference type="RefSeq" id="WP_023509200.1">
    <property type="nucleotide sequence ID" value="NZ_AWTC01000003.1"/>
</dbReference>
<evidence type="ECO:0000256" key="1">
    <source>
        <dbReference type="SAM" id="Phobius"/>
    </source>
</evidence>
<feature type="transmembrane region" description="Helical" evidence="1">
    <location>
        <begin position="56"/>
        <end position="76"/>
    </location>
</feature>
<evidence type="ECO:0000313" key="3">
    <source>
        <dbReference type="Proteomes" id="UP000018296"/>
    </source>
</evidence>
<feature type="transmembrane region" description="Helical" evidence="1">
    <location>
        <begin position="12"/>
        <end position="36"/>
    </location>
</feature>
<gene>
    <name evidence="2" type="ORF">P343_04485</name>
</gene>
<dbReference type="Proteomes" id="UP000018296">
    <property type="component" value="Unassembled WGS sequence"/>
</dbReference>
<sequence length="154" mass="17399">MKKNNGKTFSCYALITLQFILGIGALFGGGALVLSPDGTLLHMPVDILNDSPFHSFLFPGLILFLVLGVYPVLIVFSLIYEKPVHFAEWLNFDKDAFWAWSHSLYIGFILIIWITVQMYLIHDIALIHVVYIFIGLAIQVASFLPSVRKHYALL</sequence>
<name>V6J165_9BACL</name>
<keyword evidence="1" id="KW-0812">Transmembrane</keyword>
<dbReference type="STRING" id="1395513.P343_04485"/>
<protein>
    <submittedName>
        <fullName evidence="2">Uncharacterized protein</fullName>
    </submittedName>
</protein>